<accession>A0A0G0U3P3</accession>
<organism evidence="9 10">
    <name type="scientific">Candidatus Daviesbacteria bacterium GW2011_GWA2_40_9</name>
    <dbReference type="NCBI Taxonomy" id="1618424"/>
    <lineage>
        <taxon>Bacteria</taxon>
        <taxon>Candidatus Daviesiibacteriota</taxon>
    </lineage>
</organism>
<keyword evidence="6" id="KW-0460">Magnesium</keyword>
<evidence type="ECO:0000256" key="3">
    <source>
        <dbReference type="ARBA" id="ARBA00022722"/>
    </source>
</evidence>
<gene>
    <name evidence="9" type="ORF">UU29_C0002G0031</name>
</gene>
<comment type="cofactor">
    <cofactor evidence="1">
        <name>Mg(2+)</name>
        <dbReference type="ChEBI" id="CHEBI:18420"/>
    </cofactor>
</comment>
<dbReference type="EMBL" id="LCAB01000002">
    <property type="protein sequence ID" value="KKR83718.1"/>
    <property type="molecule type" value="Genomic_DNA"/>
</dbReference>
<dbReference type="PANTHER" id="PTHR33653:SF1">
    <property type="entry name" value="RIBONUCLEASE VAPC2"/>
    <property type="match status" value="1"/>
</dbReference>
<evidence type="ECO:0000256" key="2">
    <source>
        <dbReference type="ARBA" id="ARBA00022649"/>
    </source>
</evidence>
<evidence type="ECO:0000256" key="1">
    <source>
        <dbReference type="ARBA" id="ARBA00001946"/>
    </source>
</evidence>
<reference evidence="9 10" key="1">
    <citation type="journal article" date="2015" name="Nature">
        <title>rRNA introns, odd ribosomes, and small enigmatic genomes across a large radiation of phyla.</title>
        <authorList>
            <person name="Brown C.T."/>
            <person name="Hug L.A."/>
            <person name="Thomas B.C."/>
            <person name="Sharon I."/>
            <person name="Castelle C.J."/>
            <person name="Singh A."/>
            <person name="Wilkins M.J."/>
            <person name="Williams K.H."/>
            <person name="Banfield J.F."/>
        </authorList>
    </citation>
    <scope>NUCLEOTIDE SEQUENCE [LARGE SCALE GENOMIC DNA]</scope>
</reference>
<evidence type="ECO:0000313" key="9">
    <source>
        <dbReference type="EMBL" id="KKR83718.1"/>
    </source>
</evidence>
<dbReference type="PANTHER" id="PTHR33653">
    <property type="entry name" value="RIBONUCLEASE VAPC2"/>
    <property type="match status" value="1"/>
</dbReference>
<dbReference type="GO" id="GO:0046872">
    <property type="term" value="F:metal ion binding"/>
    <property type="evidence" value="ECO:0007669"/>
    <property type="project" value="UniProtKB-KW"/>
</dbReference>
<evidence type="ECO:0000256" key="4">
    <source>
        <dbReference type="ARBA" id="ARBA00022723"/>
    </source>
</evidence>
<protein>
    <submittedName>
        <fullName evidence="9">Putative ribonuclease VapC</fullName>
    </submittedName>
</protein>
<keyword evidence="3" id="KW-0540">Nuclease</keyword>
<sequence>MYLVDTNVLILAISKQDPDYSFLQKIITKKQLILSVIPVAEFLSQSSEGEDMELERLLAAFQVLGVDLKVAQLAGEYRKKFLKQRRIQLLDYFIAAQAKLHNLTLVTNNKADFPMKDIKIISP</sequence>
<dbReference type="AlphaFoldDB" id="A0A0G0U3P3"/>
<comment type="caution">
    <text evidence="9">The sequence shown here is derived from an EMBL/GenBank/DDBJ whole genome shotgun (WGS) entry which is preliminary data.</text>
</comment>
<keyword evidence="4" id="KW-0479">Metal-binding</keyword>
<comment type="similarity">
    <text evidence="7">Belongs to the PINc/VapC protein family.</text>
</comment>
<dbReference type="Proteomes" id="UP000034601">
    <property type="component" value="Unassembled WGS sequence"/>
</dbReference>
<keyword evidence="5" id="KW-0378">Hydrolase</keyword>
<evidence type="ECO:0000256" key="7">
    <source>
        <dbReference type="ARBA" id="ARBA00038093"/>
    </source>
</evidence>
<evidence type="ECO:0000313" key="10">
    <source>
        <dbReference type="Proteomes" id="UP000034601"/>
    </source>
</evidence>
<proteinExistence type="inferred from homology"/>
<dbReference type="GO" id="GO:0016787">
    <property type="term" value="F:hydrolase activity"/>
    <property type="evidence" value="ECO:0007669"/>
    <property type="project" value="UniProtKB-KW"/>
</dbReference>
<dbReference type="SUPFAM" id="SSF88723">
    <property type="entry name" value="PIN domain-like"/>
    <property type="match status" value="1"/>
</dbReference>
<evidence type="ECO:0000259" key="8">
    <source>
        <dbReference type="Pfam" id="PF01850"/>
    </source>
</evidence>
<dbReference type="Gene3D" id="3.40.50.1010">
    <property type="entry name" value="5'-nuclease"/>
    <property type="match status" value="1"/>
</dbReference>
<dbReference type="Pfam" id="PF01850">
    <property type="entry name" value="PIN"/>
    <property type="match status" value="1"/>
</dbReference>
<dbReference type="InterPro" id="IPR002716">
    <property type="entry name" value="PIN_dom"/>
</dbReference>
<name>A0A0G0U3P3_9BACT</name>
<dbReference type="InterPro" id="IPR050556">
    <property type="entry name" value="Type_II_TA_system_RNase"/>
</dbReference>
<keyword evidence="2" id="KW-1277">Toxin-antitoxin system</keyword>
<evidence type="ECO:0000256" key="5">
    <source>
        <dbReference type="ARBA" id="ARBA00022801"/>
    </source>
</evidence>
<dbReference type="InterPro" id="IPR029060">
    <property type="entry name" value="PIN-like_dom_sf"/>
</dbReference>
<feature type="domain" description="PIN" evidence="8">
    <location>
        <begin position="2"/>
        <end position="111"/>
    </location>
</feature>
<dbReference type="GO" id="GO:0004518">
    <property type="term" value="F:nuclease activity"/>
    <property type="evidence" value="ECO:0007669"/>
    <property type="project" value="UniProtKB-KW"/>
</dbReference>
<evidence type="ECO:0000256" key="6">
    <source>
        <dbReference type="ARBA" id="ARBA00022842"/>
    </source>
</evidence>
<dbReference type="CDD" id="cd18741">
    <property type="entry name" value="PIN_VapC4-5_FitB-like"/>
    <property type="match status" value="1"/>
</dbReference>